<dbReference type="Proteomes" id="UP001172386">
    <property type="component" value="Unassembled WGS sequence"/>
</dbReference>
<accession>A0ACC3AFC0</accession>
<evidence type="ECO:0000313" key="2">
    <source>
        <dbReference type="Proteomes" id="UP001172386"/>
    </source>
</evidence>
<reference evidence="1" key="1">
    <citation type="submission" date="2022-10" db="EMBL/GenBank/DDBJ databases">
        <title>Culturing micro-colonial fungi from biological soil crusts in the Mojave desert and describing Neophaeococcomyces mojavensis, and introducing the new genera and species Taxawa tesnikishii.</title>
        <authorList>
            <person name="Kurbessoian T."/>
            <person name="Stajich J.E."/>
        </authorList>
    </citation>
    <scope>NUCLEOTIDE SEQUENCE</scope>
    <source>
        <strain evidence="1">JES_112</strain>
    </source>
</reference>
<evidence type="ECO:0000313" key="1">
    <source>
        <dbReference type="EMBL" id="KAJ9661326.1"/>
    </source>
</evidence>
<dbReference type="EMBL" id="JAPDRQ010000024">
    <property type="protein sequence ID" value="KAJ9661326.1"/>
    <property type="molecule type" value="Genomic_DNA"/>
</dbReference>
<protein>
    <submittedName>
        <fullName evidence="1">Uncharacterized protein</fullName>
    </submittedName>
</protein>
<gene>
    <name evidence="1" type="ORF">H2198_002069</name>
</gene>
<keyword evidence="2" id="KW-1185">Reference proteome</keyword>
<comment type="caution">
    <text evidence="1">The sequence shown here is derived from an EMBL/GenBank/DDBJ whole genome shotgun (WGS) entry which is preliminary data.</text>
</comment>
<sequence>MSTNECRIELPALPWLNFNLRRLLSLGLPIWDMPKYRIDFGPQEFILSNDVCKILRLDDRMLYVIIADAAAALMKSSSDYAFPLPLLLASLQVQDPCLIKNDLKDLCEALDNCCVQEADYWQDLVSPHCKASFRQYYAYITLVQRFLQKPDLYIFESVRSSHGRREFRVPVPGQLDRPGVYQAANHVIVHYHYNWNGKRIHKQIRVTDICEIEERGVCFQDQLQMPSETLFSSKDETATNRDEDFRRSSPYD</sequence>
<proteinExistence type="predicted"/>
<name>A0ACC3AFC0_9EURO</name>
<organism evidence="1 2">
    <name type="scientific">Neophaeococcomyces mojaviensis</name>
    <dbReference type="NCBI Taxonomy" id="3383035"/>
    <lineage>
        <taxon>Eukaryota</taxon>
        <taxon>Fungi</taxon>
        <taxon>Dikarya</taxon>
        <taxon>Ascomycota</taxon>
        <taxon>Pezizomycotina</taxon>
        <taxon>Eurotiomycetes</taxon>
        <taxon>Chaetothyriomycetidae</taxon>
        <taxon>Chaetothyriales</taxon>
        <taxon>Chaetothyriales incertae sedis</taxon>
        <taxon>Neophaeococcomyces</taxon>
    </lineage>
</organism>